<dbReference type="RefSeq" id="WP_201429276.1">
    <property type="nucleotide sequence ID" value="NZ_JAEQBW010000001.1"/>
</dbReference>
<dbReference type="Gene3D" id="3.60.21.10">
    <property type="match status" value="1"/>
</dbReference>
<keyword evidence="3" id="KW-1185">Reference proteome</keyword>
<dbReference type="InterPro" id="IPR004843">
    <property type="entry name" value="Calcineurin-like_PHP"/>
</dbReference>
<dbReference type="InterPro" id="IPR029052">
    <property type="entry name" value="Metallo-depent_PP-like"/>
</dbReference>
<dbReference type="Pfam" id="PF00149">
    <property type="entry name" value="Metallophos"/>
    <property type="match status" value="1"/>
</dbReference>
<gene>
    <name evidence="2" type="ORF">JKA74_00950</name>
</gene>
<name>A0A934WV99_9BACT</name>
<dbReference type="EMBL" id="JAEQBW010000001">
    <property type="protein sequence ID" value="MBK6263586.1"/>
    <property type="molecule type" value="Genomic_DNA"/>
</dbReference>
<proteinExistence type="predicted"/>
<dbReference type="AlphaFoldDB" id="A0A934WV99"/>
<dbReference type="PANTHER" id="PTHR37844">
    <property type="entry name" value="SER/THR PROTEIN PHOSPHATASE SUPERFAMILY (AFU_ORTHOLOGUE AFUA_1G14840)"/>
    <property type="match status" value="1"/>
</dbReference>
<evidence type="ECO:0000313" key="2">
    <source>
        <dbReference type="EMBL" id="MBK6263586.1"/>
    </source>
</evidence>
<reference evidence="2" key="1">
    <citation type="submission" date="2021-01" db="EMBL/GenBank/DDBJ databases">
        <title>Marivirga aurantiaca sp. nov., isolated from intertidal surface sediments.</title>
        <authorList>
            <person name="Zhang M."/>
        </authorList>
    </citation>
    <scope>NUCLEOTIDE SEQUENCE</scope>
    <source>
        <strain evidence="2">S37H4</strain>
    </source>
</reference>
<comment type="caution">
    <text evidence="2">The sequence shown here is derived from an EMBL/GenBank/DDBJ whole genome shotgun (WGS) entry which is preliminary data.</text>
</comment>
<evidence type="ECO:0000313" key="3">
    <source>
        <dbReference type="Proteomes" id="UP000611723"/>
    </source>
</evidence>
<dbReference type="SUPFAM" id="SSF56300">
    <property type="entry name" value="Metallo-dependent phosphatases"/>
    <property type="match status" value="1"/>
</dbReference>
<evidence type="ECO:0000259" key="1">
    <source>
        <dbReference type="Pfam" id="PF00149"/>
    </source>
</evidence>
<dbReference type="Proteomes" id="UP000611723">
    <property type="component" value="Unassembled WGS sequence"/>
</dbReference>
<dbReference type="PANTHER" id="PTHR37844:SF1">
    <property type="entry name" value="CALCINEURIN-LIKE PHOSPHOESTERASE DOMAIN-CONTAINING PROTEIN"/>
    <property type="match status" value="1"/>
</dbReference>
<sequence length="321" mass="37728">MKVESILCIDLNYSMMFLMLLWQKHRLPQGRPICKGTIIMWGFFESNLIRLLYLSVTSVNDFIIIEANVMLKVQYCSDLHLEFPENKSFLDEHPIQANGDVLLMAGDIVPFAEMHKFESFFDKLSDQFKKVYWIPGNHEYYQRDIKDRSGSFIEEIRKNVYLLNNKEIELEGFRLIFTSLWSKLSEENFDVFTQQWPDFNWIKNGDGNFTPDDYNQLYDEDISFLKNAMSREKEDVTTIVITHHVPTFKNFPEKHKGSKLNEAFATELSDLIKDSAVDYWIHGHNHSNTDPFKIGETVMLTNQLGYVKMGEHERFSQSKTI</sequence>
<feature type="domain" description="Calcineurin-like phosphoesterase" evidence="1">
    <location>
        <begin position="75"/>
        <end position="287"/>
    </location>
</feature>
<dbReference type="GO" id="GO:0016787">
    <property type="term" value="F:hydrolase activity"/>
    <property type="evidence" value="ECO:0007669"/>
    <property type="project" value="InterPro"/>
</dbReference>
<accession>A0A934WV99</accession>
<protein>
    <submittedName>
        <fullName evidence="2">Metallophosphoesterase</fullName>
    </submittedName>
</protein>
<organism evidence="2 3">
    <name type="scientific">Marivirga aurantiaca</name>
    <dbReference type="NCBI Taxonomy" id="2802615"/>
    <lineage>
        <taxon>Bacteria</taxon>
        <taxon>Pseudomonadati</taxon>
        <taxon>Bacteroidota</taxon>
        <taxon>Cytophagia</taxon>
        <taxon>Cytophagales</taxon>
        <taxon>Marivirgaceae</taxon>
        <taxon>Marivirga</taxon>
    </lineage>
</organism>